<dbReference type="EMBL" id="JACJLA010000001">
    <property type="protein sequence ID" value="MBM6911796.1"/>
    <property type="molecule type" value="Genomic_DNA"/>
</dbReference>
<accession>A0ABS2GCB5</accession>
<dbReference type="RefSeq" id="WP_156886175.1">
    <property type="nucleotide sequence ID" value="NZ_CAUGKU010000002.1"/>
</dbReference>
<reference evidence="1 2" key="1">
    <citation type="journal article" date="2021" name="Sci. Rep.">
        <title>The distribution of antibiotic resistance genes in chicken gut microbiota commensals.</title>
        <authorList>
            <person name="Juricova H."/>
            <person name="Matiasovicova J."/>
            <person name="Kubasova T."/>
            <person name="Cejkova D."/>
            <person name="Rychlik I."/>
        </authorList>
    </citation>
    <scope>NUCLEOTIDE SEQUENCE [LARGE SCALE GENOMIC DNA]</scope>
    <source>
        <strain evidence="1 2">An537</strain>
    </source>
</reference>
<comment type="caution">
    <text evidence="1">The sequence shown here is derived from an EMBL/GenBank/DDBJ whole genome shotgun (WGS) entry which is preliminary data.</text>
</comment>
<protein>
    <submittedName>
        <fullName evidence="1">Uncharacterized protein</fullName>
    </submittedName>
</protein>
<organism evidence="1 2">
    <name type="scientific">Veillonella magna</name>
    <dbReference type="NCBI Taxonomy" id="464322"/>
    <lineage>
        <taxon>Bacteria</taxon>
        <taxon>Bacillati</taxon>
        <taxon>Bacillota</taxon>
        <taxon>Negativicutes</taxon>
        <taxon>Veillonellales</taxon>
        <taxon>Veillonellaceae</taxon>
        <taxon>Veillonella</taxon>
    </lineage>
</organism>
<evidence type="ECO:0000313" key="2">
    <source>
        <dbReference type="Proteomes" id="UP000707138"/>
    </source>
</evidence>
<evidence type="ECO:0000313" key="1">
    <source>
        <dbReference type="EMBL" id="MBM6911796.1"/>
    </source>
</evidence>
<gene>
    <name evidence="1" type="ORF">H6A01_00460</name>
</gene>
<keyword evidence="2" id="KW-1185">Reference proteome</keyword>
<sequence length="47" mass="4775">MKTVAAWLVAVALVGGLSLVAGPADHIGFTQINLNGATHLHIPGDAR</sequence>
<proteinExistence type="predicted"/>
<name>A0ABS2GCB5_9FIRM</name>
<dbReference type="Proteomes" id="UP000707138">
    <property type="component" value="Unassembled WGS sequence"/>
</dbReference>